<keyword evidence="6" id="KW-0446">Lipid-binding</keyword>
<dbReference type="EMBL" id="JABAYA010000002">
    <property type="protein sequence ID" value="KAF7732496.1"/>
    <property type="molecule type" value="Genomic_DNA"/>
</dbReference>
<dbReference type="InterPro" id="IPR031468">
    <property type="entry name" value="SMP_LBD"/>
</dbReference>
<evidence type="ECO:0000256" key="9">
    <source>
        <dbReference type="HAMAP-Rule" id="MF_03104"/>
    </source>
</evidence>
<keyword evidence="2" id="KW-0813">Transport</keyword>
<organism evidence="12 13">
    <name type="scientific">Apophysomyces ossiformis</name>
    <dbReference type="NCBI Taxonomy" id="679940"/>
    <lineage>
        <taxon>Eukaryota</taxon>
        <taxon>Fungi</taxon>
        <taxon>Fungi incertae sedis</taxon>
        <taxon>Mucoromycota</taxon>
        <taxon>Mucoromycotina</taxon>
        <taxon>Mucoromycetes</taxon>
        <taxon>Mucorales</taxon>
        <taxon>Mucorineae</taxon>
        <taxon>Mucoraceae</taxon>
        <taxon>Apophysomyces</taxon>
    </lineage>
</organism>
<reference evidence="12" key="1">
    <citation type="submission" date="2020-01" db="EMBL/GenBank/DDBJ databases">
        <title>Genome Sequencing of Three Apophysomyces-Like Fungal Strains Confirms a Novel Fungal Genus in the Mucoromycota with divergent Burkholderia-like Endosymbiotic Bacteria.</title>
        <authorList>
            <person name="Stajich J.E."/>
            <person name="Macias A.M."/>
            <person name="Carter-House D."/>
            <person name="Lovett B."/>
            <person name="Kasson L.R."/>
            <person name="Berry K."/>
            <person name="Grigoriev I."/>
            <person name="Chang Y."/>
            <person name="Spatafora J."/>
            <person name="Kasson M.T."/>
        </authorList>
    </citation>
    <scope>NUCLEOTIDE SEQUENCE</scope>
    <source>
        <strain evidence="12">NRRL A-21654</strain>
    </source>
</reference>
<evidence type="ECO:0000256" key="8">
    <source>
        <dbReference type="ARBA" id="ARBA00023136"/>
    </source>
</evidence>
<evidence type="ECO:0000256" key="5">
    <source>
        <dbReference type="ARBA" id="ARBA00023055"/>
    </source>
</evidence>
<dbReference type="PANTHER" id="PTHR28204">
    <property type="entry name" value="MITOCHONDRIAL DISTRIBUTION AND MORPHOLOGY PROTEIN 12"/>
    <property type="match status" value="1"/>
</dbReference>
<keyword evidence="3 9" id="KW-1000">Mitochondrion outer membrane</keyword>
<comment type="function">
    <text evidence="9">Component of the ERMES/MDM complex, which serves as a molecular tether to connect the endoplasmic reticulum (ER) and mitochondria. Components of this complex are involved in the control of mitochondrial shape and protein biogenesis, and function in nonvesicular lipid trafficking between the ER and mitochondria. MDM12 is required for the interaction of the ER-resident membrane protein MMM1 and the outer mitochondrial membrane-resident beta-barrel protein MDM10. The MDM12-MMM1 subcomplex functions in the major beta-barrel assembly pathway that is responsible for biogenesis of all mitochondrial outer membrane beta-barrel proteins, and acts in a late step after the SAM complex. The MDM10-MDM12-MMM1 subcomplex further acts in the TOM40-specific pathway after the action of the MDM12-MMM1 complex. Essential for establishing and maintaining the structure of mitochondria and maintenance of mtDNA nucleoids.</text>
</comment>
<evidence type="ECO:0000256" key="4">
    <source>
        <dbReference type="ARBA" id="ARBA00022824"/>
    </source>
</evidence>
<dbReference type="GO" id="GO:0045040">
    <property type="term" value="P:protein insertion into mitochondrial outer membrane"/>
    <property type="evidence" value="ECO:0007669"/>
    <property type="project" value="UniProtKB-UniRule"/>
</dbReference>
<keyword evidence="8 9" id="KW-0472">Membrane</keyword>
<evidence type="ECO:0000256" key="2">
    <source>
        <dbReference type="ARBA" id="ARBA00022448"/>
    </source>
</evidence>
<evidence type="ECO:0000256" key="3">
    <source>
        <dbReference type="ARBA" id="ARBA00022787"/>
    </source>
</evidence>
<protein>
    <recommendedName>
        <fullName evidence="9">Mitochondrial distribution and morphology protein 12</fullName>
    </recommendedName>
    <alternativeName>
        <fullName evidence="9">Mitochondrial inheritance component MDM12</fullName>
    </alternativeName>
</protein>
<comment type="subcellular location">
    <subcellularLocation>
        <location evidence="1">Membrane</location>
    </subcellularLocation>
    <subcellularLocation>
        <location evidence="9">Mitochondrion outer membrane</location>
        <topology evidence="9">Peripheral membrane protein</topology>
        <orientation evidence="9">Cytoplasmic side</orientation>
    </subcellularLocation>
    <subcellularLocation>
        <location evidence="9">Endoplasmic reticulum membrane</location>
        <topology evidence="9">Peripheral membrane protein</topology>
        <orientation evidence="9">Cytoplasmic side</orientation>
    </subcellularLocation>
    <text evidence="9">The ERMES/MDM complex localizes to a few discrete foci (around 10 per single cell), that represent mitochondria-endoplasmic reticulum junctions. These foci are often found next to mtDNA nucleoids.</text>
</comment>
<sequence>MSFNIEWGKLDHELAEHVQQFLNRHFKSISKPSFIGDIEVTSFAWGSEAPRVEITNITDPFPEFYEEDDEDKEPEETQQNCAQTMDSPSRMSSPSSEPVYYASSTGSNEKPPRLTLNHPLQQQQRFNLVHSFHRSPLVAPQHPFSSSPQLHYFSPTPTSPTYSSQHYPPSSPFASVPQSRWVSRHPSLSGESTEFQDWIDDEENHHHQTHNTTASVKSTQINAQREMDFQAHLLISYKGDMSMTVLTELRMNYPSMMFMSLPIQLCVRSIEFEATAVVAYIKSMDRVCVSMLEPEEEETGTRGKDVGLESLLRDVHIESVVGDKQKQVLKNVGKIEKFIVDQLRKMLDDELVFPSYQCVQLC</sequence>
<dbReference type="PANTHER" id="PTHR28204:SF1">
    <property type="entry name" value="MITOCHONDRIAL DISTRIBUTION AND MORPHOLOGY PROTEIN 12"/>
    <property type="match status" value="1"/>
</dbReference>
<dbReference type="GO" id="GO:0008289">
    <property type="term" value="F:lipid binding"/>
    <property type="evidence" value="ECO:0007669"/>
    <property type="project" value="UniProtKB-KW"/>
</dbReference>
<dbReference type="InterPro" id="IPR027532">
    <property type="entry name" value="Mdm12"/>
</dbReference>
<feature type="compositionally biased region" description="Low complexity" evidence="10">
    <location>
        <begin position="151"/>
        <end position="168"/>
    </location>
</feature>
<evidence type="ECO:0000313" key="13">
    <source>
        <dbReference type="Proteomes" id="UP000605846"/>
    </source>
</evidence>
<dbReference type="OrthoDB" id="3356905at2759"/>
<keyword evidence="7 9" id="KW-0496">Mitochondrion</keyword>
<comment type="caution">
    <text evidence="12">The sequence shown here is derived from an EMBL/GenBank/DDBJ whole genome shotgun (WGS) entry which is preliminary data.</text>
</comment>
<keyword evidence="4 9" id="KW-0256">Endoplasmic reticulum</keyword>
<dbReference type="GO" id="GO:0032865">
    <property type="term" value="C:ERMES complex"/>
    <property type="evidence" value="ECO:0007669"/>
    <property type="project" value="UniProtKB-UniRule"/>
</dbReference>
<dbReference type="CDD" id="cd21672">
    <property type="entry name" value="SMP_Mdm12"/>
    <property type="match status" value="1"/>
</dbReference>
<name>A0A8H7EUM1_9FUNG</name>
<feature type="compositionally biased region" description="Polar residues" evidence="10">
    <location>
        <begin position="77"/>
        <end position="86"/>
    </location>
</feature>
<keyword evidence="5" id="KW-0445">Lipid transport</keyword>
<feature type="compositionally biased region" description="Low complexity" evidence="10">
    <location>
        <begin position="87"/>
        <end position="98"/>
    </location>
</feature>
<feature type="region of interest" description="Disordered" evidence="10">
    <location>
        <begin position="139"/>
        <end position="175"/>
    </location>
</feature>
<feature type="region of interest" description="Disordered" evidence="10">
    <location>
        <begin position="58"/>
        <end position="115"/>
    </location>
</feature>
<dbReference type="Proteomes" id="UP000605846">
    <property type="component" value="Unassembled WGS sequence"/>
</dbReference>
<feature type="compositionally biased region" description="Acidic residues" evidence="10">
    <location>
        <begin position="64"/>
        <end position="76"/>
    </location>
</feature>
<proteinExistence type="inferred from homology"/>
<dbReference type="GO" id="GO:0005789">
    <property type="term" value="C:endoplasmic reticulum membrane"/>
    <property type="evidence" value="ECO:0007669"/>
    <property type="project" value="UniProtKB-SubCell"/>
</dbReference>
<evidence type="ECO:0000313" key="12">
    <source>
        <dbReference type="EMBL" id="KAF7732496.1"/>
    </source>
</evidence>
<evidence type="ECO:0000256" key="1">
    <source>
        <dbReference type="ARBA" id="ARBA00004370"/>
    </source>
</evidence>
<dbReference type="GO" id="GO:0015914">
    <property type="term" value="P:phospholipid transport"/>
    <property type="evidence" value="ECO:0007669"/>
    <property type="project" value="TreeGrafter"/>
</dbReference>
<dbReference type="PROSITE" id="PS51847">
    <property type="entry name" value="SMP"/>
    <property type="match status" value="1"/>
</dbReference>
<dbReference type="GO" id="GO:1990456">
    <property type="term" value="P:mitochondrion-endoplasmic reticulum membrane tethering"/>
    <property type="evidence" value="ECO:0007669"/>
    <property type="project" value="TreeGrafter"/>
</dbReference>
<comment type="subunit">
    <text evidence="9">Component of the ER-mitochondria encounter structure (ERMES) or MDM complex, composed of MMM1, MDM10, MDM12 and MDM34. A MMM1 homodimer associates with one molecule of MDM12 on each side in a pairwise head-to-tail manner, and the SMP-LTD domains of MMM1 and MDM12 generate a continuous hydrophobic tunnel for phospholipid trafficking.</text>
</comment>
<evidence type="ECO:0000256" key="6">
    <source>
        <dbReference type="ARBA" id="ARBA00023121"/>
    </source>
</evidence>
<evidence type="ECO:0000259" key="11">
    <source>
        <dbReference type="PROSITE" id="PS51847"/>
    </source>
</evidence>
<keyword evidence="13" id="KW-1185">Reference proteome</keyword>
<dbReference type="HAMAP" id="MF_03104">
    <property type="entry name" value="Mdm12"/>
    <property type="match status" value="1"/>
</dbReference>
<feature type="domain" description="SMP-LTD" evidence="11">
    <location>
        <begin position="1"/>
        <end position="362"/>
    </location>
</feature>
<gene>
    <name evidence="9 12" type="primary">MDM12</name>
    <name evidence="12" type="ORF">EC973_003242</name>
</gene>
<comment type="similarity">
    <text evidence="9">Belongs to the MDM12 family.</text>
</comment>
<dbReference type="AlphaFoldDB" id="A0A8H7EUM1"/>
<evidence type="ECO:0000256" key="10">
    <source>
        <dbReference type="SAM" id="MobiDB-lite"/>
    </source>
</evidence>
<accession>A0A8H7EUM1</accession>
<dbReference type="Pfam" id="PF26544">
    <property type="entry name" value="Mdm12"/>
    <property type="match status" value="2"/>
</dbReference>
<evidence type="ECO:0000256" key="7">
    <source>
        <dbReference type="ARBA" id="ARBA00023128"/>
    </source>
</evidence>